<feature type="transmembrane region" description="Helical" evidence="13">
    <location>
        <begin position="213"/>
        <end position="234"/>
    </location>
</feature>
<dbReference type="PANTHER" id="PTHR40659">
    <property type="entry name" value="NICKEL/COBALT EFFLUX SYSTEM RCNA"/>
    <property type="match status" value="1"/>
</dbReference>
<proteinExistence type="inferred from homology"/>
<comment type="caution">
    <text evidence="15">The sequence shown here is derived from an EMBL/GenBank/DDBJ whole genome shotgun (WGS) entry which is preliminary data.</text>
</comment>
<comment type="similarity">
    <text evidence="13">Belongs to the NiCoT transporter (TC 2.A.52) family.</text>
</comment>
<comment type="function">
    <text evidence="1">Efflux system for nickel and cobalt.</text>
</comment>
<keyword evidence="16" id="KW-1185">Reference proteome</keyword>
<gene>
    <name evidence="15" type="ORF">ATO9_05825</name>
</gene>
<dbReference type="Proteomes" id="UP000030004">
    <property type="component" value="Unassembled WGS sequence"/>
</dbReference>
<dbReference type="InterPro" id="IPR051224">
    <property type="entry name" value="NiCoT_RcnA"/>
</dbReference>
<dbReference type="GO" id="GO:0015099">
    <property type="term" value="F:nickel cation transmembrane transporter activity"/>
    <property type="evidence" value="ECO:0007669"/>
    <property type="project" value="UniProtKB-UniRule"/>
</dbReference>
<dbReference type="GO" id="GO:0005886">
    <property type="term" value="C:plasma membrane"/>
    <property type="evidence" value="ECO:0007669"/>
    <property type="project" value="UniProtKB-SubCell"/>
</dbReference>
<dbReference type="GO" id="GO:0032025">
    <property type="term" value="P:response to cobalt ion"/>
    <property type="evidence" value="ECO:0007669"/>
    <property type="project" value="TreeGrafter"/>
</dbReference>
<evidence type="ECO:0000256" key="5">
    <source>
        <dbReference type="ARBA" id="ARBA00022475"/>
    </source>
</evidence>
<keyword evidence="12" id="KW-0170">Cobalt</keyword>
<name>A0A0A0EGU0_9RHOB</name>
<keyword evidence="6" id="KW-0533">Nickel</keyword>
<feature type="region of interest" description="Disordered" evidence="14">
    <location>
        <begin position="169"/>
        <end position="194"/>
    </location>
</feature>
<evidence type="ECO:0000256" key="14">
    <source>
        <dbReference type="SAM" id="MobiDB-lite"/>
    </source>
</evidence>
<dbReference type="GO" id="GO:0046583">
    <property type="term" value="F:monoatomic cation efflux transmembrane transporter activity"/>
    <property type="evidence" value="ECO:0007669"/>
    <property type="project" value="TreeGrafter"/>
</dbReference>
<keyword evidence="3" id="KW-0171">Cobalt transport</keyword>
<evidence type="ECO:0000256" key="6">
    <source>
        <dbReference type="ARBA" id="ARBA00022596"/>
    </source>
</evidence>
<evidence type="ECO:0000256" key="12">
    <source>
        <dbReference type="ARBA" id="ARBA00023285"/>
    </source>
</evidence>
<feature type="transmembrane region" description="Helical" evidence="13">
    <location>
        <begin position="7"/>
        <end position="24"/>
    </location>
</feature>
<evidence type="ECO:0000256" key="13">
    <source>
        <dbReference type="RuleBase" id="RU362101"/>
    </source>
</evidence>
<feature type="transmembrane region" description="Helical" evidence="13">
    <location>
        <begin position="290"/>
        <end position="311"/>
    </location>
</feature>
<evidence type="ECO:0000256" key="9">
    <source>
        <dbReference type="ARBA" id="ARBA00023065"/>
    </source>
</evidence>
<evidence type="ECO:0000313" key="15">
    <source>
        <dbReference type="EMBL" id="KGM49540.1"/>
    </source>
</evidence>
<feature type="transmembrane region" description="Helical" evidence="13">
    <location>
        <begin position="140"/>
        <end position="158"/>
    </location>
</feature>
<comment type="subcellular location">
    <subcellularLocation>
        <location evidence="2 13">Cell membrane</location>
        <topology evidence="2 13">Multi-pass membrane protein</topology>
    </subcellularLocation>
</comment>
<dbReference type="EMBL" id="AQQX01000002">
    <property type="protein sequence ID" value="KGM49540.1"/>
    <property type="molecule type" value="Genomic_DNA"/>
</dbReference>
<keyword evidence="7 13" id="KW-0812">Transmembrane</keyword>
<keyword evidence="8 13" id="KW-1133">Transmembrane helix</keyword>
<keyword evidence="5" id="KW-1003">Cell membrane</keyword>
<feature type="transmembrane region" description="Helical" evidence="13">
    <location>
        <begin position="100"/>
        <end position="128"/>
    </location>
</feature>
<evidence type="ECO:0000256" key="4">
    <source>
        <dbReference type="ARBA" id="ARBA00022448"/>
    </source>
</evidence>
<dbReference type="PANTHER" id="PTHR40659:SF1">
    <property type="entry name" value="NICKEL_COBALT EFFLUX SYSTEM RCNA"/>
    <property type="match status" value="1"/>
</dbReference>
<feature type="transmembrane region" description="Helical" evidence="13">
    <location>
        <begin position="60"/>
        <end position="79"/>
    </location>
</feature>
<evidence type="ECO:0000313" key="16">
    <source>
        <dbReference type="Proteomes" id="UP000030004"/>
    </source>
</evidence>
<evidence type="ECO:0000256" key="2">
    <source>
        <dbReference type="ARBA" id="ARBA00004651"/>
    </source>
</evidence>
<sequence length="314" mass="32519">MRAAGLIRWLPLALILPVVIWLWWGGGMTQIEAWAAAGQRDAQNALARTLRALRTGEPGALAGLMGVAFLYGLFHAAGPGHGKLLIGGYGMGRPVAATRLAGLALLSSLAQSATAVLLVLAGIGLLGWTRDRVTGLADTTLTAISYLAIAGVGAWLALRGLRALTRSRAAHAPHHHHDHDHHHDHAHGPDCGCGHAHAPTPEDAARVHSLRDALALIGAIAVRPCTGALFLLIISWRMDILPAGIAGTFAMGLGTASITILAAFAAVTLRRSSLDRIGQALPDATQAARAAALTELAFGALICAIAVSLALRVL</sequence>
<evidence type="ECO:0000256" key="8">
    <source>
        <dbReference type="ARBA" id="ARBA00022989"/>
    </source>
</evidence>
<dbReference type="AlphaFoldDB" id="A0A0A0EGU0"/>
<evidence type="ECO:0000256" key="1">
    <source>
        <dbReference type="ARBA" id="ARBA00002510"/>
    </source>
</evidence>
<dbReference type="Pfam" id="PF03824">
    <property type="entry name" value="NicO"/>
    <property type="match status" value="1"/>
</dbReference>
<keyword evidence="11 13" id="KW-0472">Membrane</keyword>
<evidence type="ECO:0000256" key="11">
    <source>
        <dbReference type="ARBA" id="ARBA00023136"/>
    </source>
</evidence>
<evidence type="ECO:0000256" key="3">
    <source>
        <dbReference type="ARBA" id="ARBA00022426"/>
    </source>
</evidence>
<dbReference type="GO" id="GO:0010045">
    <property type="term" value="P:response to nickel cation"/>
    <property type="evidence" value="ECO:0007669"/>
    <property type="project" value="TreeGrafter"/>
</dbReference>
<feature type="transmembrane region" description="Helical" evidence="13">
    <location>
        <begin position="240"/>
        <end position="269"/>
    </location>
</feature>
<keyword evidence="9" id="KW-0406">Ion transport</keyword>
<keyword evidence="4 13" id="KW-0813">Transport</keyword>
<dbReference type="RefSeq" id="WP_043746569.1">
    <property type="nucleotide sequence ID" value="NZ_AQQX01000002.1"/>
</dbReference>
<reference evidence="15 16" key="1">
    <citation type="journal article" date="2015" name="Antonie Van Leeuwenhoek">
        <title>Pseudooceanicola atlanticus gen. nov. sp. nov., isolated from surface seawater of the Atlantic Ocean and reclassification of Oceanicola batsensis, Oceanicola marinus, Oceanicola nitratireducens, Oceanicola nanhaiensis, Oceanicola antarcticus and Oceanicola flagellatus, as Pseudooceanicola batsensis comb. nov., Pseudooceanicola marinus comb. nov., Pseudooceanicola nitratireducens comb. nov., Pseudooceanicola nanhaiensis comb. nov., Pseudooceanicola antarcticus comb. nov., and Pseudooceanicola flagellatus comb. nov.</title>
        <authorList>
            <person name="Lai Q."/>
            <person name="Li G."/>
            <person name="Liu X."/>
            <person name="Du Y."/>
            <person name="Sun F."/>
            <person name="Shao Z."/>
        </authorList>
    </citation>
    <scope>NUCLEOTIDE SEQUENCE [LARGE SCALE GENOMIC DNA]</scope>
    <source>
        <strain evidence="15 16">22II-s11g</strain>
    </source>
</reference>
<feature type="compositionally biased region" description="Basic residues" evidence="14">
    <location>
        <begin position="169"/>
        <end position="180"/>
    </location>
</feature>
<evidence type="ECO:0000256" key="10">
    <source>
        <dbReference type="ARBA" id="ARBA00023112"/>
    </source>
</evidence>
<protein>
    <recommendedName>
        <fullName evidence="13">Nickel/cobalt efflux system</fullName>
    </recommendedName>
</protein>
<dbReference type="OrthoDB" id="9812956at2"/>
<dbReference type="InterPro" id="IPR011541">
    <property type="entry name" value="Ni/Co_transpt_high_affinity"/>
</dbReference>
<organism evidence="15 16">
    <name type="scientific">Pseudooceanicola atlanticus</name>
    <dbReference type="NCBI Taxonomy" id="1461694"/>
    <lineage>
        <taxon>Bacteria</taxon>
        <taxon>Pseudomonadati</taxon>
        <taxon>Pseudomonadota</taxon>
        <taxon>Alphaproteobacteria</taxon>
        <taxon>Rhodobacterales</taxon>
        <taxon>Paracoccaceae</taxon>
        <taxon>Pseudooceanicola</taxon>
    </lineage>
</organism>
<keyword evidence="10" id="KW-0921">Nickel transport</keyword>
<evidence type="ECO:0000256" key="7">
    <source>
        <dbReference type="ARBA" id="ARBA00022692"/>
    </source>
</evidence>
<dbReference type="GO" id="GO:0006824">
    <property type="term" value="P:cobalt ion transport"/>
    <property type="evidence" value="ECO:0007669"/>
    <property type="project" value="UniProtKB-KW"/>
</dbReference>
<dbReference type="eggNOG" id="COG2215">
    <property type="taxonomic scope" value="Bacteria"/>
</dbReference>
<dbReference type="STRING" id="1461694.ATO9_05825"/>
<accession>A0A0A0EGU0</accession>